<evidence type="ECO:0000313" key="8">
    <source>
        <dbReference type="Proteomes" id="UP001164020"/>
    </source>
</evidence>
<dbReference type="Pfam" id="PF02796">
    <property type="entry name" value="HTH_7"/>
    <property type="match status" value="1"/>
</dbReference>
<organism evidence="7 8">
    <name type="scientific">Jiella pelagia</name>
    <dbReference type="NCBI Taxonomy" id="2986949"/>
    <lineage>
        <taxon>Bacteria</taxon>
        <taxon>Pseudomonadati</taxon>
        <taxon>Pseudomonadota</taxon>
        <taxon>Alphaproteobacteria</taxon>
        <taxon>Hyphomicrobiales</taxon>
        <taxon>Aurantimonadaceae</taxon>
        <taxon>Jiella</taxon>
    </lineage>
</organism>
<keyword evidence="8" id="KW-1185">Reference proteome</keyword>
<dbReference type="PROSITE" id="PS51736">
    <property type="entry name" value="RECOMBINASES_3"/>
    <property type="match status" value="1"/>
</dbReference>
<dbReference type="SUPFAM" id="SSF53041">
    <property type="entry name" value="Resolvase-like"/>
    <property type="match status" value="1"/>
</dbReference>
<evidence type="ECO:0000256" key="3">
    <source>
        <dbReference type="ARBA" id="ARBA00023125"/>
    </source>
</evidence>
<proteinExistence type="inferred from homology"/>
<dbReference type="PROSITE" id="PS00398">
    <property type="entry name" value="RECOMBINASES_2"/>
    <property type="match status" value="1"/>
</dbReference>
<dbReference type="InterPro" id="IPR006120">
    <property type="entry name" value="Resolvase_HTH_dom"/>
</dbReference>
<keyword evidence="3" id="KW-0238">DNA-binding</keyword>
<sequence length="215" mass="23422">MAIIFYARVSTSEQTLSHQQDQAEAAGFTFDEVVADHGVSGVTVKMRDRPEGRRLFDMLRPGDTLVVRWVDRLGRNYQDVTDTIREFMRRGVTIRTIINGMVFDGQPKDPMQEAVRDALIAFMAATAQAQAEATKEAQRAGIAAAKSKAESGAEAAYRGRKPSFTREQVGSVRGLLGKGMGVAEIARTVGLSRQTIYRIKEDPAGADAALAAWSA</sequence>
<evidence type="ECO:0000256" key="2">
    <source>
        <dbReference type="ARBA" id="ARBA00022908"/>
    </source>
</evidence>
<gene>
    <name evidence="7" type="ORF">OH818_06645</name>
</gene>
<evidence type="ECO:0000259" key="6">
    <source>
        <dbReference type="PROSITE" id="PS51736"/>
    </source>
</evidence>
<dbReference type="InterPro" id="IPR050639">
    <property type="entry name" value="SSR_resolvase"/>
</dbReference>
<dbReference type="InterPro" id="IPR036162">
    <property type="entry name" value="Resolvase-like_N_sf"/>
</dbReference>
<dbReference type="PROSITE" id="PS00397">
    <property type="entry name" value="RECOMBINASES_1"/>
    <property type="match status" value="1"/>
</dbReference>
<dbReference type="Gene3D" id="1.10.10.60">
    <property type="entry name" value="Homeodomain-like"/>
    <property type="match status" value="1"/>
</dbReference>
<evidence type="ECO:0000256" key="4">
    <source>
        <dbReference type="ARBA" id="ARBA00023172"/>
    </source>
</evidence>
<feature type="domain" description="Resolvase/invertase-type recombinase catalytic" evidence="6">
    <location>
        <begin position="2"/>
        <end position="149"/>
    </location>
</feature>
<evidence type="ECO:0000256" key="1">
    <source>
        <dbReference type="ARBA" id="ARBA00009913"/>
    </source>
</evidence>
<reference evidence="7" key="1">
    <citation type="submission" date="2022-12" db="EMBL/GenBank/DDBJ databases">
        <title>Jiella pelagia sp. nov., isolated from phosphonate enriched culture of Northwest Pacific surface seawater.</title>
        <authorList>
            <person name="Shin D.Y."/>
            <person name="Hwang C.Y."/>
        </authorList>
    </citation>
    <scope>NUCLEOTIDE SEQUENCE</scope>
    <source>
        <strain evidence="7">HL-NP1</strain>
    </source>
</reference>
<dbReference type="CDD" id="cd03768">
    <property type="entry name" value="SR_ResInv"/>
    <property type="match status" value="1"/>
</dbReference>
<comment type="similarity">
    <text evidence="1">Belongs to the site-specific recombinase resolvase family.</text>
</comment>
<protein>
    <submittedName>
        <fullName evidence="7">Recombinase family protein</fullName>
    </submittedName>
</protein>
<name>A0ABY7C4U3_9HYPH</name>
<dbReference type="InterPro" id="IPR006118">
    <property type="entry name" value="Recombinase_CS"/>
</dbReference>
<feature type="active site" description="O-(5'-phospho-DNA)-serine intermediate" evidence="5">
    <location>
        <position position="10"/>
    </location>
</feature>
<dbReference type="InterPro" id="IPR009057">
    <property type="entry name" value="Homeodomain-like_sf"/>
</dbReference>
<evidence type="ECO:0000313" key="7">
    <source>
        <dbReference type="EMBL" id="WAP69865.1"/>
    </source>
</evidence>
<dbReference type="EMBL" id="CP114029">
    <property type="protein sequence ID" value="WAP69865.1"/>
    <property type="molecule type" value="Genomic_DNA"/>
</dbReference>
<dbReference type="Pfam" id="PF00239">
    <property type="entry name" value="Resolvase"/>
    <property type="match status" value="1"/>
</dbReference>
<dbReference type="SMART" id="SM00857">
    <property type="entry name" value="Resolvase"/>
    <property type="match status" value="1"/>
</dbReference>
<accession>A0ABY7C4U3</accession>
<keyword evidence="2" id="KW-0229">DNA integration</keyword>
<evidence type="ECO:0000256" key="5">
    <source>
        <dbReference type="PROSITE-ProRule" id="PRU10137"/>
    </source>
</evidence>
<dbReference type="SUPFAM" id="SSF46689">
    <property type="entry name" value="Homeodomain-like"/>
    <property type="match status" value="1"/>
</dbReference>
<dbReference type="PANTHER" id="PTHR30461">
    <property type="entry name" value="DNA-INVERTASE FROM LAMBDOID PROPHAGE"/>
    <property type="match status" value="1"/>
</dbReference>
<dbReference type="Proteomes" id="UP001164020">
    <property type="component" value="Chromosome"/>
</dbReference>
<dbReference type="InterPro" id="IPR006119">
    <property type="entry name" value="Resolv_N"/>
</dbReference>
<keyword evidence="4" id="KW-0233">DNA recombination</keyword>
<dbReference type="CDD" id="cd00569">
    <property type="entry name" value="HTH_Hin_like"/>
    <property type="match status" value="1"/>
</dbReference>
<dbReference type="Gene3D" id="3.40.50.1390">
    <property type="entry name" value="Resolvase, N-terminal catalytic domain"/>
    <property type="match status" value="1"/>
</dbReference>
<dbReference type="PANTHER" id="PTHR30461:SF26">
    <property type="entry name" value="RESOLVASE HOMOLOG YNEB"/>
    <property type="match status" value="1"/>
</dbReference>
<dbReference type="RefSeq" id="WP_268882294.1">
    <property type="nucleotide sequence ID" value="NZ_CP114029.1"/>
</dbReference>